<name>A0AAD5IW57_ACENE</name>
<dbReference type="GO" id="GO:0004523">
    <property type="term" value="F:RNA-DNA hybrid ribonuclease activity"/>
    <property type="evidence" value="ECO:0007669"/>
    <property type="project" value="InterPro"/>
</dbReference>
<evidence type="ECO:0000313" key="3">
    <source>
        <dbReference type="Proteomes" id="UP001064489"/>
    </source>
</evidence>
<reference evidence="2" key="1">
    <citation type="journal article" date="2022" name="Plant J.">
        <title>Strategies of tolerance reflected in two North American maple genomes.</title>
        <authorList>
            <person name="McEvoy S.L."/>
            <person name="Sezen U.U."/>
            <person name="Trouern-Trend A."/>
            <person name="McMahon S.M."/>
            <person name="Schaberg P.G."/>
            <person name="Yang J."/>
            <person name="Wegrzyn J.L."/>
            <person name="Swenson N.G."/>
        </authorList>
    </citation>
    <scope>NUCLEOTIDE SEQUENCE</scope>
    <source>
        <strain evidence="2">91603</strain>
    </source>
</reference>
<dbReference type="InterPro" id="IPR012337">
    <property type="entry name" value="RNaseH-like_sf"/>
</dbReference>
<dbReference type="AlphaFoldDB" id="A0AAD5IW57"/>
<protein>
    <recommendedName>
        <fullName evidence="1">RNase H type-1 domain-containing protein</fullName>
    </recommendedName>
</protein>
<evidence type="ECO:0000313" key="2">
    <source>
        <dbReference type="EMBL" id="KAI9178117.1"/>
    </source>
</evidence>
<dbReference type="PANTHER" id="PTHR47723:SF19">
    <property type="entry name" value="POLYNUCLEOTIDYL TRANSFERASE, RIBONUCLEASE H-LIKE SUPERFAMILY PROTEIN"/>
    <property type="match status" value="1"/>
</dbReference>
<keyword evidence="3" id="KW-1185">Reference proteome</keyword>
<dbReference type="Proteomes" id="UP001064489">
    <property type="component" value="Chromosome 5"/>
</dbReference>
<dbReference type="PANTHER" id="PTHR47723">
    <property type="entry name" value="OS05G0353850 PROTEIN"/>
    <property type="match status" value="1"/>
</dbReference>
<accession>A0AAD5IW57</accession>
<evidence type="ECO:0000259" key="1">
    <source>
        <dbReference type="Pfam" id="PF13456"/>
    </source>
</evidence>
<dbReference type="CDD" id="cd09279">
    <property type="entry name" value="RNase_HI_like"/>
    <property type="match status" value="1"/>
</dbReference>
<dbReference type="Pfam" id="PF13456">
    <property type="entry name" value="RVT_3"/>
    <property type="match status" value="1"/>
</dbReference>
<feature type="domain" description="RNase H type-1" evidence="1">
    <location>
        <begin position="126"/>
        <end position="248"/>
    </location>
</feature>
<dbReference type="InterPro" id="IPR036397">
    <property type="entry name" value="RNaseH_sf"/>
</dbReference>
<proteinExistence type="predicted"/>
<gene>
    <name evidence="2" type="ORF">LWI28_022912</name>
</gene>
<dbReference type="GO" id="GO:0003676">
    <property type="term" value="F:nucleic acid binding"/>
    <property type="evidence" value="ECO:0007669"/>
    <property type="project" value="InterPro"/>
</dbReference>
<sequence>MASSLLLLLPPPPSPTSSNRNPTPTPHVGYQTHNGGFRERAEWWSLIVCKPVAPPSLSTPSFTLDLSPFSSSLLVFISTLVNNNNNNTPPHRAAAACFHLQSSTSLSGQPASFGEKSSSKLCIIEFDGSSKGNPGKAGAGVVMRDKSGDLIHRVSEGLGKATGKEAEYRSLARGLKCALDDGFDDVHVRGESELVTKQVCYGSIAHKTGYSLMGKWKVKSGNLTPVCKEVKELKAMFKRFDMDYIMREKFDTLRLYSVFNICLRFVYKNDIV</sequence>
<comment type="caution">
    <text evidence="2">The sequence shown here is derived from an EMBL/GenBank/DDBJ whole genome shotgun (WGS) entry which is preliminary data.</text>
</comment>
<dbReference type="InterPro" id="IPR002156">
    <property type="entry name" value="RNaseH_domain"/>
</dbReference>
<organism evidence="2 3">
    <name type="scientific">Acer negundo</name>
    <name type="common">Box elder</name>
    <dbReference type="NCBI Taxonomy" id="4023"/>
    <lineage>
        <taxon>Eukaryota</taxon>
        <taxon>Viridiplantae</taxon>
        <taxon>Streptophyta</taxon>
        <taxon>Embryophyta</taxon>
        <taxon>Tracheophyta</taxon>
        <taxon>Spermatophyta</taxon>
        <taxon>Magnoliopsida</taxon>
        <taxon>eudicotyledons</taxon>
        <taxon>Gunneridae</taxon>
        <taxon>Pentapetalae</taxon>
        <taxon>rosids</taxon>
        <taxon>malvids</taxon>
        <taxon>Sapindales</taxon>
        <taxon>Sapindaceae</taxon>
        <taxon>Hippocastanoideae</taxon>
        <taxon>Acereae</taxon>
        <taxon>Acer</taxon>
    </lineage>
</organism>
<reference evidence="2" key="2">
    <citation type="submission" date="2023-02" db="EMBL/GenBank/DDBJ databases">
        <authorList>
            <person name="Swenson N.G."/>
            <person name="Wegrzyn J.L."/>
            <person name="Mcevoy S.L."/>
        </authorList>
    </citation>
    <scope>NUCLEOTIDE SEQUENCE</scope>
    <source>
        <strain evidence="2">91603</strain>
        <tissue evidence="2">Leaf</tissue>
    </source>
</reference>
<dbReference type="Gene3D" id="3.30.420.10">
    <property type="entry name" value="Ribonuclease H-like superfamily/Ribonuclease H"/>
    <property type="match status" value="1"/>
</dbReference>
<dbReference type="EMBL" id="JAJSOW010000102">
    <property type="protein sequence ID" value="KAI9178117.1"/>
    <property type="molecule type" value="Genomic_DNA"/>
</dbReference>
<dbReference type="SUPFAM" id="SSF53098">
    <property type="entry name" value="Ribonuclease H-like"/>
    <property type="match status" value="1"/>
</dbReference>
<dbReference type="InterPro" id="IPR053151">
    <property type="entry name" value="RNase_H-like"/>
</dbReference>